<dbReference type="PROSITE" id="PS00061">
    <property type="entry name" value="ADH_SHORT"/>
    <property type="match status" value="1"/>
</dbReference>
<keyword evidence="4" id="KW-1185">Reference proteome</keyword>
<dbReference type="OrthoDB" id="286404at2"/>
<dbReference type="Gene3D" id="3.40.50.720">
    <property type="entry name" value="NAD(P)-binding Rossmann-like Domain"/>
    <property type="match status" value="1"/>
</dbReference>
<dbReference type="EMBL" id="JYJA01000035">
    <property type="protein sequence ID" value="KJL42333.1"/>
    <property type="molecule type" value="Genomic_DNA"/>
</dbReference>
<proteinExistence type="inferred from homology"/>
<name>A0A0M2HCB8_MICTR</name>
<dbReference type="AlphaFoldDB" id="A0A0M2HCB8"/>
<evidence type="ECO:0000256" key="2">
    <source>
        <dbReference type="ARBA" id="ARBA00023002"/>
    </source>
</evidence>
<dbReference type="PRINTS" id="PR00081">
    <property type="entry name" value="GDHRDH"/>
</dbReference>
<keyword evidence="2 3" id="KW-0560">Oxidoreductase</keyword>
<dbReference type="CDD" id="cd05233">
    <property type="entry name" value="SDR_c"/>
    <property type="match status" value="1"/>
</dbReference>
<evidence type="ECO:0000313" key="4">
    <source>
        <dbReference type="Proteomes" id="UP000034098"/>
    </source>
</evidence>
<dbReference type="InterPro" id="IPR036291">
    <property type="entry name" value="NAD(P)-bd_dom_sf"/>
</dbReference>
<reference evidence="3 4" key="1">
    <citation type="submission" date="2015-02" db="EMBL/GenBank/DDBJ databases">
        <title>Draft genome sequences of ten Microbacterium spp. with emphasis on heavy metal contaminated environments.</title>
        <authorList>
            <person name="Corretto E."/>
        </authorList>
    </citation>
    <scope>NUCLEOTIDE SEQUENCE [LARGE SCALE GENOMIC DNA]</scope>
    <source>
        <strain evidence="3 4">DSM 8608</strain>
    </source>
</reference>
<dbReference type="EC" id="1.2.1.62" evidence="3"/>
<sequence length="256" mass="26543">MDKESVTFDFSGHAVIVTGATQGIGLGIAEAFLAAGAAVCAISRTEADVAQFVKEQTDRGGRVIGIAGSVAEAAVRKDAIAQTLDRFGRLDVLVNNVGRGEPTGSIVEVAEDEVVSTTFLNQIVPLLFAREVWSAVMAEAGGTIVNISSFAGERPRPHVGTYAVTKAALNHLTRQLALEFAPTVRVNAVSPGMTETAQYWRTSTEAMRNVGLGRPLARVGQPSEVAAAVLFLSSAAAGFTTGQILAVDGGASLTSN</sequence>
<comment type="similarity">
    <text evidence="1">Belongs to the short-chain dehydrogenases/reductases (SDR) family.</text>
</comment>
<dbReference type="RefSeq" id="WP_045299536.1">
    <property type="nucleotide sequence ID" value="NZ_JYJA01000035.1"/>
</dbReference>
<dbReference type="InterPro" id="IPR020904">
    <property type="entry name" value="Sc_DH/Rdtase_CS"/>
</dbReference>
<protein>
    <submittedName>
        <fullName evidence="3">4-formylbenzenesulfonate dehydrogenase TsaC1/TsaC2</fullName>
        <ecNumber evidence="3">1.2.1.62</ecNumber>
    </submittedName>
</protein>
<dbReference type="PANTHER" id="PTHR43639:SF1">
    <property type="entry name" value="SHORT-CHAIN DEHYDROGENASE_REDUCTASE FAMILY PROTEIN"/>
    <property type="match status" value="1"/>
</dbReference>
<dbReference type="SUPFAM" id="SSF51735">
    <property type="entry name" value="NAD(P)-binding Rossmann-fold domains"/>
    <property type="match status" value="1"/>
</dbReference>
<evidence type="ECO:0000256" key="1">
    <source>
        <dbReference type="ARBA" id="ARBA00006484"/>
    </source>
</evidence>
<organism evidence="3 4">
    <name type="scientific">Microbacterium trichothecenolyticum</name>
    <name type="common">Aureobacterium trichothecenolyticum</name>
    <dbReference type="NCBI Taxonomy" id="69370"/>
    <lineage>
        <taxon>Bacteria</taxon>
        <taxon>Bacillati</taxon>
        <taxon>Actinomycetota</taxon>
        <taxon>Actinomycetes</taxon>
        <taxon>Micrococcales</taxon>
        <taxon>Microbacteriaceae</taxon>
        <taxon>Microbacterium</taxon>
    </lineage>
</organism>
<dbReference type="PATRIC" id="fig|69370.6.peg.2387"/>
<gene>
    <name evidence="3" type="primary">tsaC1_1</name>
    <name evidence="3" type="ORF">RS82_02349</name>
</gene>
<dbReference type="PRINTS" id="PR00080">
    <property type="entry name" value="SDRFAMILY"/>
</dbReference>
<dbReference type="NCBIfam" id="NF005559">
    <property type="entry name" value="PRK07231.1"/>
    <property type="match status" value="1"/>
</dbReference>
<comment type="caution">
    <text evidence="3">The sequence shown here is derived from an EMBL/GenBank/DDBJ whole genome shotgun (WGS) entry which is preliminary data.</text>
</comment>
<dbReference type="Pfam" id="PF13561">
    <property type="entry name" value="adh_short_C2"/>
    <property type="match status" value="1"/>
</dbReference>
<dbReference type="Proteomes" id="UP000034098">
    <property type="component" value="Unassembled WGS sequence"/>
</dbReference>
<dbReference type="PANTHER" id="PTHR43639">
    <property type="entry name" value="OXIDOREDUCTASE, SHORT-CHAIN DEHYDROGENASE/REDUCTASE FAMILY (AFU_ORTHOLOGUE AFUA_5G02870)"/>
    <property type="match status" value="1"/>
</dbReference>
<dbReference type="GO" id="GO:0018482">
    <property type="term" value="F:4-formylbenzenesulfonate dehydrogenase activity"/>
    <property type="evidence" value="ECO:0007669"/>
    <property type="project" value="UniProtKB-EC"/>
</dbReference>
<dbReference type="FunFam" id="3.40.50.720:FF:000084">
    <property type="entry name" value="Short-chain dehydrogenase reductase"/>
    <property type="match status" value="1"/>
</dbReference>
<dbReference type="InterPro" id="IPR002347">
    <property type="entry name" value="SDR_fam"/>
</dbReference>
<accession>A0A0M2HCB8</accession>
<evidence type="ECO:0000313" key="3">
    <source>
        <dbReference type="EMBL" id="KJL42333.1"/>
    </source>
</evidence>